<evidence type="ECO:0000313" key="3">
    <source>
        <dbReference type="Proteomes" id="UP001600943"/>
    </source>
</evidence>
<feature type="transmembrane region" description="Helical" evidence="1">
    <location>
        <begin position="7"/>
        <end position="24"/>
    </location>
</feature>
<protein>
    <submittedName>
        <fullName evidence="2">Uncharacterized protein</fullName>
    </submittedName>
</protein>
<keyword evidence="1" id="KW-0472">Membrane</keyword>
<organism evidence="2 3">
    <name type="scientific">Blautia hominis</name>
    <dbReference type="NCBI Taxonomy" id="2025493"/>
    <lineage>
        <taxon>Bacteria</taxon>
        <taxon>Bacillati</taxon>
        <taxon>Bacillota</taxon>
        <taxon>Clostridia</taxon>
        <taxon>Lachnospirales</taxon>
        <taxon>Lachnospiraceae</taxon>
        <taxon>Blautia</taxon>
    </lineage>
</organism>
<reference evidence="2 3" key="1">
    <citation type="submission" date="2024-04" db="EMBL/GenBank/DDBJ databases">
        <title>Defined microbial consortia suppress multidrug-resistant proinflammatory Enterobacteriaceae via ecological control.</title>
        <authorList>
            <person name="Furuichi M."/>
            <person name="Kawaguchi T."/>
            <person name="Pust M."/>
            <person name="Yasuma K."/>
            <person name="Plichta D."/>
            <person name="Hasegawa N."/>
            <person name="Ohya T."/>
            <person name="Bhattarai S."/>
            <person name="Sasajima S."/>
            <person name="Aoto Y."/>
            <person name="Tuganbaev T."/>
            <person name="Yaginuma M."/>
            <person name="Ueda M."/>
            <person name="Okahashi N."/>
            <person name="Amafuji K."/>
            <person name="Kiridooshi Y."/>
            <person name="Sugita K."/>
            <person name="Strazar M."/>
            <person name="Skelly A."/>
            <person name="Suda W."/>
            <person name="Hattori M."/>
            <person name="Nakamoto N."/>
            <person name="Caballero S."/>
            <person name="Norman J."/>
            <person name="Olle B."/>
            <person name="Tanoue T."/>
            <person name="Arita M."/>
            <person name="Bucci V."/>
            <person name="Atarashi K."/>
            <person name="Xavier R."/>
            <person name="Honda K."/>
        </authorList>
    </citation>
    <scope>NUCLEOTIDE SEQUENCE [LARGE SCALE GENOMIC DNA]</scope>
    <source>
        <strain evidence="3">k04-0078-D8-1</strain>
    </source>
</reference>
<evidence type="ECO:0000313" key="2">
    <source>
        <dbReference type="EMBL" id="GAA6408370.1"/>
    </source>
</evidence>
<dbReference type="RefSeq" id="WP_302416448.1">
    <property type="nucleotide sequence ID" value="NZ_BAABYW010000001.1"/>
</dbReference>
<gene>
    <name evidence="2" type="ORF">K040078D81_24870</name>
</gene>
<keyword evidence="1" id="KW-1133">Transmembrane helix</keyword>
<dbReference type="EMBL" id="BAABYW010000001">
    <property type="protein sequence ID" value="GAA6408370.1"/>
    <property type="molecule type" value="Genomic_DNA"/>
</dbReference>
<comment type="caution">
    <text evidence="2">The sequence shown here is derived from an EMBL/GenBank/DDBJ whole genome shotgun (WGS) entry which is preliminary data.</text>
</comment>
<evidence type="ECO:0000256" key="1">
    <source>
        <dbReference type="SAM" id="Phobius"/>
    </source>
</evidence>
<sequence>MKIDMVTRILQLVSLVLMLISLYSKEEMPLILAAIVMVICVALNFYLSAKDKK</sequence>
<feature type="transmembrane region" description="Helical" evidence="1">
    <location>
        <begin position="30"/>
        <end position="47"/>
    </location>
</feature>
<keyword evidence="1" id="KW-0812">Transmembrane</keyword>
<keyword evidence="3" id="KW-1185">Reference proteome</keyword>
<name>A0ABQ0BA87_9FIRM</name>
<proteinExistence type="predicted"/>
<dbReference type="Proteomes" id="UP001600943">
    <property type="component" value="Unassembled WGS sequence"/>
</dbReference>
<accession>A0ABQ0BA87</accession>